<dbReference type="CDD" id="cd22107">
    <property type="entry name" value="F-box_FBXO38"/>
    <property type="match status" value="1"/>
</dbReference>
<accession>A0A452H0E5</accession>
<protein>
    <recommendedName>
        <fullName evidence="2">F-box domain-containing protein</fullName>
    </recommendedName>
</protein>
<sequence>MGPRRKNVKPCSVSREVSETTKLDEPKDYMNQLSHEVLCHIFRYLPLQDIMCMECLSRKLKEAVTLYLRVVKVVDLCAGRWWEYMPTGFTDSSFLTLLRKMPDIEQLYGLHPRYLERRRVRGHEAFSIPGVLEALQACPNLLGVETSHLELVEAIWTYMPQVHILGKFRNRNGAFPIPPENKLKIPIGAKIQTLHLVGVNVPEIPCIPMLRHLYLKWVRLTKPQPFKDFLCISLRTFVMRNCAGGFRNLHTIVLGACKNALEVDLGYLIITAARRLHEVRIQPSLTKDGVFSALKMAELEFPQFETLHLGYVDEFLLQCKMTNGDLVKYGLADVVENPGIITDIGMKAVNEVFSCIKYLVVYNCPHLHNPNNWITDHSRWTRLVDLTLVRCHAIKLDSFSQFIELLPSLEFISLDQMFREPPKGCARVGLSAGTGIGVSSALVSNQNSNNDNDNNNNHQNNNNPNIHHNNHQHPNDQNEENELRQDGQVEEQQIAAEALNDMEEVAQDGGVAAGDGLNEASAHNPAVIPMDVDEEQAGPSGLQPIVKAAPITVHDSDSEDEEENMGSSRACITNSIAQSYSDGEEKVRDPVETREPSAVSSKGKTPLRKRCSANQVGQVKQFHAEESSCEKGCQVTSEQIKADMKAASDMPERNKIKDSYPGCVNAAGSTGTSNSCSAASSSPDCARTANSHSAGTSPTIADESRQCVCSPCKSEGSNERDSEEGAICSRCSCSRQQEPQSGCSDGECPSTSGACTRNGPNSTGSDFSLRTLPNCGSPGEANTERTNGSVYGIAGEEESTGSQPRNYEMEYNEDYPRRPLTRARSKLSHVPLLSESEVAKPKPRQTMKRKRTADKSTSTSDPVIEDDHVQVLTLKSKNLVGITLTNCGITDLILKDCPKMMFIHATRCRVLKHLKVENAPIVNRFDYAQCKKLNMDQVLDQILRMPPERNRIIYLRPMQQVDTLTLEQKIFSGPYPYHICIIHEFSNPPNVRNKVRIRSWMDTIANINQELIKYEFFPEATRTDEDLKKYTKYPWGRDIYTLEGIVDGAPYSMITDFPWLRSLRTAEPNSYARYDFEDDERTTIYAPRRKGQLSADICMETIGEEISELRQMKKGVFQRVVAIFIHYCDVNGEPVEDDYI</sequence>
<feature type="region of interest" description="Disordered" evidence="1">
    <location>
        <begin position="737"/>
        <end position="807"/>
    </location>
</feature>
<dbReference type="Gene3D" id="1.20.1280.50">
    <property type="match status" value="1"/>
</dbReference>
<dbReference type="InterPro" id="IPR001810">
    <property type="entry name" value="F-box_dom"/>
</dbReference>
<reference evidence="3" key="3">
    <citation type="submission" date="2025-09" db="UniProtKB">
        <authorList>
            <consortium name="Ensembl"/>
        </authorList>
    </citation>
    <scope>IDENTIFICATION</scope>
</reference>
<dbReference type="GO" id="GO:0070936">
    <property type="term" value="P:protein K48-linked ubiquitination"/>
    <property type="evidence" value="ECO:0007669"/>
    <property type="project" value="TreeGrafter"/>
</dbReference>
<dbReference type="Gene3D" id="3.80.10.10">
    <property type="entry name" value="Ribonuclease Inhibitor"/>
    <property type="match status" value="1"/>
</dbReference>
<name>A0A452H0E5_9SAUR</name>
<dbReference type="Ensembl" id="ENSGAGT00000009247.1">
    <property type="protein sequence ID" value="ENSGAGP00000008027.1"/>
    <property type="gene ID" value="ENSGAGG00000006384.1"/>
</dbReference>
<dbReference type="GO" id="GO:0005634">
    <property type="term" value="C:nucleus"/>
    <property type="evidence" value="ECO:0007669"/>
    <property type="project" value="TreeGrafter"/>
</dbReference>
<reference evidence="3" key="2">
    <citation type="submission" date="2025-08" db="UniProtKB">
        <authorList>
            <consortium name="Ensembl"/>
        </authorList>
    </citation>
    <scope>IDENTIFICATION</scope>
</reference>
<dbReference type="Proteomes" id="UP000291020">
    <property type="component" value="Unassembled WGS sequence"/>
</dbReference>
<feature type="compositionally biased region" description="Basic and acidic residues" evidence="1">
    <location>
        <begin position="473"/>
        <end position="487"/>
    </location>
</feature>
<dbReference type="InterPro" id="IPR042354">
    <property type="entry name" value="FBX38"/>
</dbReference>
<dbReference type="AlphaFoldDB" id="A0A452H0E5"/>
<proteinExistence type="predicted"/>
<evidence type="ECO:0000256" key="1">
    <source>
        <dbReference type="SAM" id="MobiDB-lite"/>
    </source>
</evidence>
<dbReference type="GO" id="GO:0031146">
    <property type="term" value="P:SCF-dependent proteasomal ubiquitin-dependent protein catabolic process"/>
    <property type="evidence" value="ECO:0007669"/>
    <property type="project" value="InterPro"/>
</dbReference>
<feature type="compositionally biased region" description="Polar residues" evidence="1">
    <location>
        <begin position="572"/>
        <end position="581"/>
    </location>
</feature>
<feature type="domain" description="F-box" evidence="2">
    <location>
        <begin position="32"/>
        <end position="65"/>
    </location>
</feature>
<organism evidence="3 4">
    <name type="scientific">Gopherus agassizii</name>
    <name type="common">Agassiz's desert tortoise</name>
    <dbReference type="NCBI Taxonomy" id="38772"/>
    <lineage>
        <taxon>Eukaryota</taxon>
        <taxon>Metazoa</taxon>
        <taxon>Chordata</taxon>
        <taxon>Craniata</taxon>
        <taxon>Vertebrata</taxon>
        <taxon>Euteleostomi</taxon>
        <taxon>Archelosauria</taxon>
        <taxon>Testudinata</taxon>
        <taxon>Testudines</taxon>
        <taxon>Cryptodira</taxon>
        <taxon>Durocryptodira</taxon>
        <taxon>Testudinoidea</taxon>
        <taxon>Testudinidae</taxon>
        <taxon>Gopherus</taxon>
    </lineage>
</organism>
<keyword evidence="4" id="KW-1185">Reference proteome</keyword>
<dbReference type="InterPro" id="IPR036047">
    <property type="entry name" value="F-box-like_dom_sf"/>
</dbReference>
<feature type="region of interest" description="Disordered" evidence="1">
    <location>
        <begin position="441"/>
        <end position="487"/>
    </location>
</feature>
<evidence type="ECO:0000259" key="2">
    <source>
        <dbReference type="Pfam" id="PF00646"/>
    </source>
</evidence>
<evidence type="ECO:0000313" key="3">
    <source>
        <dbReference type="Ensembl" id="ENSGAGP00000008027.1"/>
    </source>
</evidence>
<feature type="compositionally biased region" description="Polar residues" evidence="1">
    <location>
        <begin position="737"/>
        <end position="768"/>
    </location>
</feature>
<feature type="region of interest" description="Disordered" evidence="1">
    <location>
        <begin position="827"/>
        <end position="861"/>
    </location>
</feature>
<dbReference type="PANTHER" id="PTHR14753:SF3">
    <property type="entry name" value="F-BOX ONLY PROTEIN 38"/>
    <property type="match status" value="1"/>
</dbReference>
<dbReference type="PANTHER" id="PTHR14753">
    <property type="entry name" value="F-BOX ONLY PROTEIN 38"/>
    <property type="match status" value="1"/>
</dbReference>
<feature type="compositionally biased region" description="Basic and acidic residues" evidence="1">
    <location>
        <begin position="583"/>
        <end position="595"/>
    </location>
</feature>
<dbReference type="InterPro" id="IPR032675">
    <property type="entry name" value="LRR_dom_sf"/>
</dbReference>
<feature type="region of interest" description="Disordered" evidence="1">
    <location>
        <begin position="572"/>
        <end position="609"/>
    </location>
</feature>
<reference evidence="4" key="1">
    <citation type="journal article" date="2017" name="PLoS ONE">
        <title>The Agassiz's desert tortoise genome provides a resource for the conservation of a threatened species.</title>
        <authorList>
            <person name="Tollis M."/>
            <person name="DeNardo D.F."/>
            <person name="Cornelius J.A."/>
            <person name="Dolby G.A."/>
            <person name="Edwards T."/>
            <person name="Henen B.T."/>
            <person name="Karl A.E."/>
            <person name="Murphy R.W."/>
            <person name="Kusumi K."/>
        </authorList>
    </citation>
    <scope>NUCLEOTIDE SEQUENCE [LARGE SCALE GENOMIC DNA]</scope>
</reference>
<dbReference type="Pfam" id="PF00646">
    <property type="entry name" value="F-box"/>
    <property type="match status" value="1"/>
</dbReference>
<feature type="compositionally biased region" description="Low complexity" evidence="1">
    <location>
        <begin position="444"/>
        <end position="467"/>
    </location>
</feature>
<dbReference type="SUPFAM" id="SSF52047">
    <property type="entry name" value="RNI-like"/>
    <property type="match status" value="1"/>
</dbReference>
<dbReference type="GO" id="GO:0005737">
    <property type="term" value="C:cytoplasm"/>
    <property type="evidence" value="ECO:0007669"/>
    <property type="project" value="TreeGrafter"/>
</dbReference>
<dbReference type="SUPFAM" id="SSF81383">
    <property type="entry name" value="F-box domain"/>
    <property type="match status" value="1"/>
</dbReference>
<evidence type="ECO:0000313" key="4">
    <source>
        <dbReference type="Proteomes" id="UP000291020"/>
    </source>
</evidence>
<feature type="compositionally biased region" description="Basic residues" evidence="1">
    <location>
        <begin position="841"/>
        <end position="852"/>
    </location>
</feature>